<evidence type="ECO:0000313" key="2">
    <source>
        <dbReference type="Proteomes" id="UP001158050"/>
    </source>
</evidence>
<gene>
    <name evidence="1" type="ORF">SAMN05421679_101177</name>
</gene>
<accession>A0ABY1QZ05</accession>
<reference evidence="1 2" key="1">
    <citation type="submission" date="2017-05" db="EMBL/GenBank/DDBJ databases">
        <authorList>
            <person name="Varghese N."/>
            <person name="Submissions S."/>
        </authorList>
    </citation>
    <scope>NUCLEOTIDE SEQUENCE [LARGE SCALE GENOMIC DNA]</scope>
    <source>
        <strain evidence="1 2">DSM 18015</strain>
    </source>
</reference>
<dbReference type="EMBL" id="FXUO01000001">
    <property type="protein sequence ID" value="SMP86563.1"/>
    <property type="molecule type" value="Genomic_DNA"/>
</dbReference>
<keyword evidence="2" id="KW-1185">Reference proteome</keyword>
<dbReference type="Pfam" id="PF08888">
    <property type="entry name" value="HopJ"/>
    <property type="match status" value="1"/>
</dbReference>
<dbReference type="InterPro" id="IPR014984">
    <property type="entry name" value="HopJ"/>
</dbReference>
<proteinExistence type="predicted"/>
<dbReference type="InterPro" id="IPR038604">
    <property type="entry name" value="HopJ_sf"/>
</dbReference>
<evidence type="ECO:0000313" key="1">
    <source>
        <dbReference type="EMBL" id="SMP86563.1"/>
    </source>
</evidence>
<comment type="caution">
    <text evidence="1">The sequence shown here is derived from an EMBL/GenBank/DDBJ whole genome shotgun (WGS) entry which is preliminary data.</text>
</comment>
<dbReference type="RefSeq" id="WP_283415123.1">
    <property type="nucleotide sequence ID" value="NZ_FXUO01000001.1"/>
</dbReference>
<organism evidence="1 2">
    <name type="scientific">Epilithonimonas pallida</name>
    <dbReference type="NCBI Taxonomy" id="373671"/>
    <lineage>
        <taxon>Bacteria</taxon>
        <taxon>Pseudomonadati</taxon>
        <taxon>Bacteroidota</taxon>
        <taxon>Flavobacteriia</taxon>
        <taxon>Flavobacteriales</taxon>
        <taxon>Weeksellaceae</taxon>
        <taxon>Chryseobacterium group</taxon>
        <taxon>Epilithonimonas</taxon>
    </lineage>
</organism>
<sequence length="111" mass="12766">MILEQLKNTQKTIDFKEVIAFIDENYDFTPTKFTNGNTVNEANQNNGSCKVFSFAKLNQLSKEETLALFGDFYKTDVLKNPEGTDHQNIRNFIEFGWDGISFEGEALRKKD</sequence>
<name>A0ABY1QZ05_9FLAO</name>
<dbReference type="Proteomes" id="UP001158050">
    <property type="component" value="Unassembled WGS sequence"/>
</dbReference>
<protein>
    <submittedName>
        <fullName evidence="1">HopJ type III effector protein</fullName>
    </submittedName>
</protein>
<dbReference type="Gene3D" id="3.20.160.10">
    <property type="entry name" value="vpa0580 domain like"/>
    <property type="match status" value="1"/>
</dbReference>